<feature type="region of interest" description="Disordered" evidence="1">
    <location>
        <begin position="350"/>
        <end position="380"/>
    </location>
</feature>
<organism evidence="2">
    <name type="scientific">Zeugodacus cucurbitae</name>
    <name type="common">Melon fruit fly</name>
    <name type="synonym">Bactrocera cucurbitae</name>
    <dbReference type="NCBI Taxonomy" id="28588"/>
    <lineage>
        <taxon>Eukaryota</taxon>
        <taxon>Metazoa</taxon>
        <taxon>Ecdysozoa</taxon>
        <taxon>Arthropoda</taxon>
        <taxon>Hexapoda</taxon>
        <taxon>Insecta</taxon>
        <taxon>Pterygota</taxon>
        <taxon>Neoptera</taxon>
        <taxon>Endopterygota</taxon>
        <taxon>Diptera</taxon>
        <taxon>Brachycera</taxon>
        <taxon>Muscomorpha</taxon>
        <taxon>Tephritoidea</taxon>
        <taxon>Tephritidae</taxon>
        <taxon>Zeugodacus</taxon>
        <taxon>Zeugodacus</taxon>
    </lineage>
</organism>
<dbReference type="AlphaFoldDB" id="A0A0A1WWV8"/>
<name>A0A0A1WWV8_ZEUCU</name>
<protein>
    <submittedName>
        <fullName evidence="2">Protein RMD9, mitochondrial</fullName>
    </submittedName>
</protein>
<gene>
    <name evidence="2" type="primary">RMD9</name>
    <name evidence="2" type="ORF">g.18982</name>
</gene>
<sequence length="506" mass="57936">MVNFFNKWKFFCNVWKASLDNKQLRYILYMFCLLSCHEITNGKEATLNRRFMWKQMHVENKVVDMGTRAYPMKHMISDLAPNRHTMLTSKLMDYLPSETTRVKYIIRNPSTKKPMKIIKIRPSKKIIKIMTKPTITTDTNTVNSYKDSVPTYLNSDQMANLEKEQELIAEGRLSFKSDDVDQHNHISENEKYSPQLNKETTDDHNSWLPLFDSFDSPLKPHTLSPLHTSIMAETLPKPEKQISQQSLLSIGEQNQHIADNYHDQNKHSNGYEVTEHIAEESIALPLTQGSQISLRIGTAPSRFSLIQPTSPAYRDKFAPTITTSTSTEEPPNYPANFLRRFHERLHTATTLPPSNIANSAPPMRSKQRKNSAELNVDWTPSNISSTRETFKMRGRFQGLPSRIKSEKWPPEVVSSSTMSHFPLDNLSTTGNFGVMKSLVLIASTTTPILATEFREQVTSAPPVRSRKQPPLATIKVRQSVELPKFQNKREHNRGSIKFGDKIFTED</sequence>
<feature type="compositionally biased region" description="Basic and acidic residues" evidence="1">
    <location>
        <begin position="487"/>
        <end position="506"/>
    </location>
</feature>
<evidence type="ECO:0000256" key="1">
    <source>
        <dbReference type="SAM" id="MobiDB-lite"/>
    </source>
</evidence>
<reference evidence="2" key="1">
    <citation type="submission" date="2014-11" db="EMBL/GenBank/DDBJ databases">
        <authorList>
            <person name="Geib S."/>
        </authorList>
    </citation>
    <scope>NUCLEOTIDE SEQUENCE</scope>
</reference>
<reference evidence="2" key="2">
    <citation type="journal article" date="2015" name="Gigascience">
        <title>Reconstructing a comprehensive transcriptome assembly of a white-pupal translocated strain of the pest fruit fly Bactrocera cucurbitae.</title>
        <authorList>
            <person name="Sim S.B."/>
            <person name="Calla B."/>
            <person name="Hall B."/>
            <person name="DeRego T."/>
            <person name="Geib S.M."/>
        </authorList>
    </citation>
    <scope>NUCLEOTIDE SEQUENCE</scope>
</reference>
<accession>A0A0A1WWV8</accession>
<proteinExistence type="predicted"/>
<feature type="region of interest" description="Disordered" evidence="1">
    <location>
        <begin position="483"/>
        <end position="506"/>
    </location>
</feature>
<dbReference type="EMBL" id="GBXI01011277">
    <property type="protein sequence ID" value="JAD03015.1"/>
    <property type="molecule type" value="Transcribed_RNA"/>
</dbReference>
<dbReference type="GeneID" id="105213411"/>
<evidence type="ECO:0000313" key="2">
    <source>
        <dbReference type="EMBL" id="JAD03015.1"/>
    </source>
</evidence>
<dbReference type="OrthoDB" id="8029436at2759"/>